<dbReference type="GO" id="GO:0008270">
    <property type="term" value="F:zinc ion binding"/>
    <property type="evidence" value="ECO:0007669"/>
    <property type="project" value="InterPro"/>
</dbReference>
<reference evidence="11" key="2">
    <citation type="journal article" date="2021" name="PeerJ">
        <title>Extensive microbial diversity within the chicken gut microbiome revealed by metagenomics and culture.</title>
        <authorList>
            <person name="Gilroy R."/>
            <person name="Ravi A."/>
            <person name="Getino M."/>
            <person name="Pursley I."/>
            <person name="Horton D.L."/>
            <person name="Alikhan N.F."/>
            <person name="Baker D."/>
            <person name="Gharbi K."/>
            <person name="Hall N."/>
            <person name="Watson M."/>
            <person name="Adriaenssens E.M."/>
            <person name="Foster-Nyarko E."/>
            <person name="Jarju S."/>
            <person name="Secka A."/>
            <person name="Antonio M."/>
            <person name="Oren A."/>
            <person name="Chaudhuri R.R."/>
            <person name="La Ragione R."/>
            <person name="Hildebrand F."/>
            <person name="Pallen M.J."/>
        </authorList>
    </citation>
    <scope>NUCLEOTIDE SEQUENCE</scope>
    <source>
        <strain evidence="11">7293</strain>
    </source>
</reference>
<dbReference type="Gene3D" id="1.10.10.350">
    <property type="match status" value="1"/>
</dbReference>
<name>A0A9D9DWZ3_9SPIO</name>
<accession>A0A9D9DWZ3</accession>
<keyword evidence="7 8" id="KW-0030">Aminoacyl-tRNA synthetase</keyword>
<comment type="caution">
    <text evidence="11">The sequence shown here is derived from an EMBL/GenBank/DDBJ whole genome shotgun (WGS) entry which is preliminary data.</text>
</comment>
<evidence type="ECO:0000256" key="5">
    <source>
        <dbReference type="ARBA" id="ARBA00022840"/>
    </source>
</evidence>
<comment type="similarity">
    <text evidence="1 8">Belongs to the class-I aminoacyl-tRNA synthetase family. Glutamate--tRNA ligase type 1 subfamily.</text>
</comment>
<comment type="function">
    <text evidence="8">Catalyzes the attachment of glutamate to tRNA(Glu) in a two-step reaction: glutamate is first activated by ATP to form Glu-AMP and then transferred to the acceptor end of tRNA(Glu).</text>
</comment>
<feature type="short sequence motif" description="'HIGH' region" evidence="8">
    <location>
        <begin position="9"/>
        <end position="19"/>
    </location>
</feature>
<organism evidence="11 12">
    <name type="scientific">Candidatus Ornithospirochaeta stercoripullorum</name>
    <dbReference type="NCBI Taxonomy" id="2840899"/>
    <lineage>
        <taxon>Bacteria</taxon>
        <taxon>Pseudomonadati</taxon>
        <taxon>Spirochaetota</taxon>
        <taxon>Spirochaetia</taxon>
        <taxon>Spirochaetales</taxon>
        <taxon>Spirochaetaceae</taxon>
        <taxon>Spirochaetaceae incertae sedis</taxon>
        <taxon>Candidatus Ornithospirochaeta</taxon>
    </lineage>
</organism>
<dbReference type="InterPro" id="IPR020752">
    <property type="entry name" value="Glu-tRNA-synth_I_codon-bd_sub1"/>
</dbReference>
<dbReference type="PANTHER" id="PTHR43311:SF2">
    <property type="entry name" value="GLUTAMATE--TRNA LIGASE, MITOCHONDRIAL-RELATED"/>
    <property type="match status" value="1"/>
</dbReference>
<reference evidence="11" key="1">
    <citation type="submission" date="2020-10" db="EMBL/GenBank/DDBJ databases">
        <authorList>
            <person name="Gilroy R."/>
        </authorList>
    </citation>
    <scope>NUCLEOTIDE SEQUENCE</scope>
    <source>
        <strain evidence="11">7293</strain>
    </source>
</reference>
<dbReference type="Pfam" id="PF19269">
    <property type="entry name" value="Anticodon_2"/>
    <property type="match status" value="1"/>
</dbReference>
<dbReference type="InterPro" id="IPR004527">
    <property type="entry name" value="Glu-tRNA-ligase_bac/mito"/>
</dbReference>
<keyword evidence="3 8" id="KW-0436">Ligase</keyword>
<evidence type="ECO:0000259" key="9">
    <source>
        <dbReference type="Pfam" id="PF00749"/>
    </source>
</evidence>
<evidence type="ECO:0000259" key="10">
    <source>
        <dbReference type="Pfam" id="PF19269"/>
    </source>
</evidence>
<dbReference type="GO" id="GO:0004818">
    <property type="term" value="F:glutamate-tRNA ligase activity"/>
    <property type="evidence" value="ECO:0007669"/>
    <property type="project" value="UniProtKB-UniRule"/>
</dbReference>
<keyword evidence="6 8" id="KW-0648">Protein biosynthesis</keyword>
<dbReference type="InterPro" id="IPR008925">
    <property type="entry name" value="aa_tRNA-synth_I_cd-bd_sf"/>
</dbReference>
<dbReference type="Pfam" id="PF00749">
    <property type="entry name" value="tRNA-synt_1c"/>
    <property type="match status" value="1"/>
</dbReference>
<proteinExistence type="inferred from homology"/>
<feature type="binding site" evidence="8">
    <location>
        <position position="255"/>
    </location>
    <ligand>
        <name>ATP</name>
        <dbReference type="ChEBI" id="CHEBI:30616"/>
    </ligand>
</feature>
<dbReference type="Gene3D" id="1.10.8.70">
    <property type="entry name" value="Glutamate-tRNA synthetase, class I, anticodon-binding domain 1"/>
    <property type="match status" value="1"/>
</dbReference>
<keyword evidence="5 8" id="KW-0067">ATP-binding</keyword>
<dbReference type="FunFam" id="3.40.50.620:FF:000045">
    <property type="entry name" value="Glutamate--tRNA ligase, mitochondrial"/>
    <property type="match status" value="1"/>
</dbReference>
<feature type="domain" description="Glutamyl/glutaminyl-tRNA synthetase class Ib catalytic" evidence="9">
    <location>
        <begin position="3"/>
        <end position="321"/>
    </location>
</feature>
<dbReference type="SUPFAM" id="SSF48163">
    <property type="entry name" value="An anticodon-binding domain of class I aminoacyl-tRNA synthetases"/>
    <property type="match status" value="1"/>
</dbReference>
<feature type="short sequence motif" description="'KMSKS' region" evidence="8">
    <location>
        <begin position="252"/>
        <end position="256"/>
    </location>
</feature>
<comment type="subunit">
    <text evidence="8">Monomer.</text>
</comment>
<dbReference type="EC" id="6.1.1.17" evidence="8"/>
<evidence type="ECO:0000313" key="11">
    <source>
        <dbReference type="EMBL" id="MBO8435474.1"/>
    </source>
</evidence>
<dbReference type="EMBL" id="JADIMT010000010">
    <property type="protein sequence ID" value="MBO8435474.1"/>
    <property type="molecule type" value="Genomic_DNA"/>
</dbReference>
<dbReference type="AlphaFoldDB" id="A0A9D9DWZ3"/>
<dbReference type="GO" id="GO:0006424">
    <property type="term" value="P:glutamyl-tRNA aminoacylation"/>
    <property type="evidence" value="ECO:0007669"/>
    <property type="project" value="UniProtKB-UniRule"/>
</dbReference>
<dbReference type="Gene3D" id="3.40.50.620">
    <property type="entry name" value="HUPs"/>
    <property type="match status" value="1"/>
</dbReference>
<dbReference type="GO" id="GO:0005524">
    <property type="term" value="F:ATP binding"/>
    <property type="evidence" value="ECO:0007669"/>
    <property type="project" value="UniProtKB-UniRule"/>
</dbReference>
<dbReference type="GO" id="GO:0000049">
    <property type="term" value="F:tRNA binding"/>
    <property type="evidence" value="ECO:0007669"/>
    <property type="project" value="InterPro"/>
</dbReference>
<evidence type="ECO:0000256" key="7">
    <source>
        <dbReference type="ARBA" id="ARBA00023146"/>
    </source>
</evidence>
<evidence type="ECO:0000256" key="4">
    <source>
        <dbReference type="ARBA" id="ARBA00022741"/>
    </source>
</evidence>
<dbReference type="HAMAP" id="MF_00022">
    <property type="entry name" value="Glu_tRNA_synth_type1"/>
    <property type="match status" value="1"/>
</dbReference>
<dbReference type="InterPro" id="IPR033910">
    <property type="entry name" value="GluRS_core"/>
</dbReference>
<evidence type="ECO:0000313" key="12">
    <source>
        <dbReference type="Proteomes" id="UP000823615"/>
    </source>
</evidence>
<dbReference type="InterPro" id="IPR000924">
    <property type="entry name" value="Glu/Gln-tRNA-synth"/>
</dbReference>
<comment type="catalytic activity">
    <reaction evidence="8">
        <text>tRNA(Glu) + L-glutamate + ATP = L-glutamyl-tRNA(Glu) + AMP + diphosphate</text>
        <dbReference type="Rhea" id="RHEA:23540"/>
        <dbReference type="Rhea" id="RHEA-COMP:9663"/>
        <dbReference type="Rhea" id="RHEA-COMP:9680"/>
        <dbReference type="ChEBI" id="CHEBI:29985"/>
        <dbReference type="ChEBI" id="CHEBI:30616"/>
        <dbReference type="ChEBI" id="CHEBI:33019"/>
        <dbReference type="ChEBI" id="CHEBI:78442"/>
        <dbReference type="ChEBI" id="CHEBI:78520"/>
        <dbReference type="ChEBI" id="CHEBI:456215"/>
        <dbReference type="EC" id="6.1.1.17"/>
    </reaction>
</comment>
<dbReference type="InterPro" id="IPR049940">
    <property type="entry name" value="GluQ/Sye"/>
</dbReference>
<comment type="subcellular location">
    <subcellularLocation>
        <location evidence="8">Cytoplasm</location>
    </subcellularLocation>
</comment>
<evidence type="ECO:0000256" key="8">
    <source>
        <dbReference type="HAMAP-Rule" id="MF_00022"/>
    </source>
</evidence>
<keyword evidence="2 8" id="KW-0963">Cytoplasm</keyword>
<dbReference type="PANTHER" id="PTHR43311">
    <property type="entry name" value="GLUTAMATE--TRNA LIGASE"/>
    <property type="match status" value="1"/>
</dbReference>
<evidence type="ECO:0000256" key="1">
    <source>
        <dbReference type="ARBA" id="ARBA00007894"/>
    </source>
</evidence>
<dbReference type="NCBIfam" id="TIGR00464">
    <property type="entry name" value="gltX_bact"/>
    <property type="match status" value="1"/>
</dbReference>
<dbReference type="InterPro" id="IPR020751">
    <property type="entry name" value="aa-tRNA-synth_I_codon-bd_sub2"/>
</dbReference>
<protein>
    <recommendedName>
        <fullName evidence="8">Glutamate--tRNA ligase</fullName>
        <ecNumber evidence="8">6.1.1.17</ecNumber>
    </recommendedName>
    <alternativeName>
        <fullName evidence="8">Glutamyl-tRNA synthetase</fullName>
        <shortName evidence="8">GluRS</shortName>
    </alternativeName>
</protein>
<evidence type="ECO:0000256" key="3">
    <source>
        <dbReference type="ARBA" id="ARBA00022598"/>
    </source>
</evidence>
<feature type="domain" description="Aminoacyl-tRNA synthetase class I anticodon-binding" evidence="10">
    <location>
        <begin position="334"/>
        <end position="485"/>
    </location>
</feature>
<keyword evidence="4 8" id="KW-0547">Nucleotide-binding</keyword>
<dbReference type="InterPro" id="IPR045462">
    <property type="entry name" value="aa-tRNA-synth_I_cd-bd"/>
</dbReference>
<dbReference type="Proteomes" id="UP000823615">
    <property type="component" value="Unassembled WGS sequence"/>
</dbReference>
<evidence type="ECO:0000256" key="2">
    <source>
        <dbReference type="ARBA" id="ARBA00022490"/>
    </source>
</evidence>
<dbReference type="GO" id="GO:0005829">
    <property type="term" value="C:cytosol"/>
    <property type="evidence" value="ECO:0007669"/>
    <property type="project" value="TreeGrafter"/>
</dbReference>
<dbReference type="PRINTS" id="PR00987">
    <property type="entry name" value="TRNASYNTHGLU"/>
</dbReference>
<comment type="caution">
    <text evidence="8">Lacks conserved residue(s) required for the propagation of feature annotation.</text>
</comment>
<dbReference type="SUPFAM" id="SSF52374">
    <property type="entry name" value="Nucleotidylyl transferase"/>
    <property type="match status" value="1"/>
</dbReference>
<evidence type="ECO:0000256" key="6">
    <source>
        <dbReference type="ARBA" id="ARBA00022917"/>
    </source>
</evidence>
<sequence length="492" mass="55809">MDVRVRYAPSPTGLQHIGGIRTALFNYFFAKANGGKFILRVEDTDRERYSDESLEDLYSTLEWLGIKWDEGPVVGGPYGPYIQSERFDLYKEYAEKLVEEGKAYYCFCTPERLEEVRKAQVESKSEYQGYDRHCANLSDSEIKAYLAQGIKPVIRFRVPTSGKTTFHDILMGDITRRNCDISPDPILLKSDGFPTYHLANVVDDYLMHITHIMRAQEWIPSGPLHVLLYEAFGWEVPQYCHLPMVMGKDGQKLSKRHGSTAVRDFRAKGYLPEAIINYVTLVGWSLDGSTEFFSKEDLEKCFTMEGIHKAPAVFDYKKLDWFNGQYIRQCDNKRLASLVAPYLQEAGYLSTPLTEQDEELLETLVPPVKERMKVLSDVVPLTSFLFEDKPVEDKNVYIAKGSDEAQTAEALVTGSEILLSGLKNGEAESAIEEKLVALSQNLGIKVNGVFQPIRVAITNSTVSLPLFDSIRLLGLDETEKRLERAVKLFKEN</sequence>
<dbReference type="CDD" id="cd00808">
    <property type="entry name" value="GluRS_core"/>
    <property type="match status" value="1"/>
</dbReference>
<dbReference type="InterPro" id="IPR020058">
    <property type="entry name" value="Glu/Gln-tRNA-synth_Ib_cat-dom"/>
</dbReference>
<gene>
    <name evidence="8" type="primary">gltX</name>
    <name evidence="11" type="ORF">IAA97_00615</name>
</gene>
<dbReference type="InterPro" id="IPR014729">
    <property type="entry name" value="Rossmann-like_a/b/a_fold"/>
</dbReference>